<dbReference type="AlphaFoldDB" id="A0A319CY82"/>
<proteinExistence type="predicted"/>
<protein>
    <submittedName>
        <fullName evidence="2">Uncharacterized protein</fullName>
    </submittedName>
</protein>
<gene>
    <name evidence="2" type="ORF">BO71DRAFT_434290</name>
</gene>
<dbReference type="Proteomes" id="UP000247810">
    <property type="component" value="Unassembled WGS sequence"/>
</dbReference>
<reference evidence="2 3" key="1">
    <citation type="submission" date="2018-02" db="EMBL/GenBank/DDBJ databases">
        <title>The genomes of Aspergillus section Nigri reveals drivers in fungal speciation.</title>
        <authorList>
            <consortium name="DOE Joint Genome Institute"/>
            <person name="Vesth T.C."/>
            <person name="Nybo J."/>
            <person name="Theobald S."/>
            <person name="Brandl J."/>
            <person name="Frisvad J.C."/>
            <person name="Nielsen K.F."/>
            <person name="Lyhne E.K."/>
            <person name="Kogle M.E."/>
            <person name="Kuo A."/>
            <person name="Riley R."/>
            <person name="Clum A."/>
            <person name="Nolan M."/>
            <person name="Lipzen A."/>
            <person name="Salamov A."/>
            <person name="Henrissat B."/>
            <person name="Wiebenga A."/>
            <person name="De vries R.P."/>
            <person name="Grigoriev I.V."/>
            <person name="Mortensen U.H."/>
            <person name="Andersen M.R."/>
            <person name="Baker S.E."/>
        </authorList>
    </citation>
    <scope>NUCLEOTIDE SEQUENCE [LARGE SCALE GENOMIC DNA]</scope>
    <source>
        <strain evidence="2 3">CBS 707.79</strain>
    </source>
</reference>
<evidence type="ECO:0000256" key="1">
    <source>
        <dbReference type="SAM" id="MobiDB-lite"/>
    </source>
</evidence>
<organism evidence="2 3">
    <name type="scientific">Aspergillus ellipticus CBS 707.79</name>
    <dbReference type="NCBI Taxonomy" id="1448320"/>
    <lineage>
        <taxon>Eukaryota</taxon>
        <taxon>Fungi</taxon>
        <taxon>Dikarya</taxon>
        <taxon>Ascomycota</taxon>
        <taxon>Pezizomycotina</taxon>
        <taxon>Eurotiomycetes</taxon>
        <taxon>Eurotiomycetidae</taxon>
        <taxon>Eurotiales</taxon>
        <taxon>Aspergillaceae</taxon>
        <taxon>Aspergillus</taxon>
        <taxon>Aspergillus subgen. Circumdati</taxon>
    </lineage>
</organism>
<sequence length="67" mass="7508">MSNHPPLSHSFLQTKNLQPLNKERADINTNSPTTPEFLAPIVSNTTTQSYAKPSPRHDSNFLAPMLY</sequence>
<dbReference type="EMBL" id="KZ826003">
    <property type="protein sequence ID" value="PYH90004.1"/>
    <property type="molecule type" value="Genomic_DNA"/>
</dbReference>
<evidence type="ECO:0000313" key="3">
    <source>
        <dbReference type="Proteomes" id="UP000247810"/>
    </source>
</evidence>
<name>A0A319CY82_9EURO</name>
<keyword evidence="3" id="KW-1185">Reference proteome</keyword>
<accession>A0A319CY82</accession>
<evidence type="ECO:0000313" key="2">
    <source>
        <dbReference type="EMBL" id="PYH90004.1"/>
    </source>
</evidence>
<feature type="region of interest" description="Disordered" evidence="1">
    <location>
        <begin position="46"/>
        <end position="67"/>
    </location>
</feature>
<dbReference type="VEuPathDB" id="FungiDB:BO71DRAFT_434290"/>